<evidence type="ECO:0000256" key="2">
    <source>
        <dbReference type="SAM" id="MobiDB-lite"/>
    </source>
</evidence>
<feature type="compositionally biased region" description="Polar residues" evidence="2">
    <location>
        <begin position="628"/>
        <end position="655"/>
    </location>
</feature>
<dbReference type="GeneID" id="109539293"/>
<keyword evidence="1" id="KW-0175">Coiled coil</keyword>
<accession>A0AAR5PNY2</accession>
<dbReference type="KEGG" id="dpa:109539293"/>
<reference evidence="3" key="2">
    <citation type="submission" date="2024-08" db="UniProtKB">
        <authorList>
            <consortium name="EnsemblMetazoa"/>
        </authorList>
    </citation>
    <scope>IDENTIFICATION</scope>
</reference>
<feature type="coiled-coil region" evidence="1">
    <location>
        <begin position="344"/>
        <end position="371"/>
    </location>
</feature>
<feature type="region of interest" description="Disordered" evidence="2">
    <location>
        <begin position="188"/>
        <end position="208"/>
    </location>
</feature>
<evidence type="ECO:0000256" key="1">
    <source>
        <dbReference type="SAM" id="Coils"/>
    </source>
</evidence>
<feature type="region of interest" description="Disordered" evidence="2">
    <location>
        <begin position="255"/>
        <end position="276"/>
    </location>
</feature>
<dbReference type="AlphaFoldDB" id="A0AAR5PNY2"/>
<sequence>MILQEIIKLETFYLSQKNICKKFTMLQYVAIVLLSASWIISAAPTSENGSDQVVESNATSSNVSMKLDSKLRTALLKALSDLENEGNSENSDDTEERNVERANASAITIVEDDFSASPPSSADTKTETVSNNETPDSNNPSGEPSNEKAQSILFQKSNSLQSSSITTIEQSPLDPLKDAENIITSASNSFSTEGLNEPRSISKDSESHKGLDVSVNSVYNSEPTKSGRVTLVEKFSDEKAVDEPPFIQTYVKPLEQEANSEKGDLQKATEKPMEASTEENEAKVEQVQFFSAPLVAAFTVHQDETGHPNKVEPIYKNDNNIQPLMEPVNSVELSPVLSRNSFNSLSLQQKQQLLEQELQQLRVQQQQLFARNNFAAGSQVLSQTGFNQAINQNFNQLDPVFTEPDRSIVTKLASIDPNNLLAETADPFLSRFMPNEAIVPVVSAAQSLVNSNHPVDVSFTSSISFDPLAEAGKLPENAQILPVKEPTGFHKLQSFIQPSQPLSGKEASLGGGNFATSAYLRQEAEAENQNRILRQELGTANLGFNQNSFSIVPAQQPVPPKHELGYFPENSQFPGQNELRSQSLLNQQNTRLLTSNAQENRGGFSNVPTNNRFFQSSQSLGVQQSVQPFGSQPLSSNSPISAGNSQRFSNTNQNPVRPFNQPHRFTQNNRILRSNVDSTFLGRPVFFQTPVLQSYKYIRPFGFSALRLH</sequence>
<feature type="region of interest" description="Disordered" evidence="2">
    <location>
        <begin position="625"/>
        <end position="663"/>
    </location>
</feature>
<name>A0AAR5PNY2_DENPD</name>
<organism evidence="3 4">
    <name type="scientific">Dendroctonus ponderosae</name>
    <name type="common">Mountain pine beetle</name>
    <dbReference type="NCBI Taxonomy" id="77166"/>
    <lineage>
        <taxon>Eukaryota</taxon>
        <taxon>Metazoa</taxon>
        <taxon>Ecdysozoa</taxon>
        <taxon>Arthropoda</taxon>
        <taxon>Hexapoda</taxon>
        <taxon>Insecta</taxon>
        <taxon>Pterygota</taxon>
        <taxon>Neoptera</taxon>
        <taxon>Endopterygota</taxon>
        <taxon>Coleoptera</taxon>
        <taxon>Polyphaga</taxon>
        <taxon>Cucujiformia</taxon>
        <taxon>Curculionidae</taxon>
        <taxon>Scolytinae</taxon>
        <taxon>Dendroctonus</taxon>
    </lineage>
</organism>
<evidence type="ECO:0000313" key="3">
    <source>
        <dbReference type="EnsemblMetazoa" id="XP_019762511.1"/>
    </source>
</evidence>
<feature type="compositionally biased region" description="Polar residues" evidence="2">
    <location>
        <begin position="127"/>
        <end position="148"/>
    </location>
</feature>
<evidence type="ECO:0000313" key="4">
    <source>
        <dbReference type="Proteomes" id="UP000019118"/>
    </source>
</evidence>
<feature type="compositionally biased region" description="Basic and acidic residues" evidence="2">
    <location>
        <begin position="259"/>
        <end position="273"/>
    </location>
</feature>
<keyword evidence="4" id="KW-1185">Reference proteome</keyword>
<protein>
    <submittedName>
        <fullName evidence="3">Uncharacterized protein</fullName>
    </submittedName>
</protein>
<feature type="region of interest" description="Disordered" evidence="2">
    <location>
        <begin position="106"/>
        <end position="148"/>
    </location>
</feature>
<proteinExistence type="predicted"/>
<dbReference type="Proteomes" id="UP000019118">
    <property type="component" value="Unassembled WGS sequence"/>
</dbReference>
<reference evidence="4" key="1">
    <citation type="journal article" date="2013" name="Genome Biol.">
        <title>Draft genome of the mountain pine beetle, Dendroctonus ponderosae Hopkins, a major forest pest.</title>
        <authorList>
            <person name="Keeling C.I."/>
            <person name="Yuen M.M."/>
            <person name="Liao N.Y."/>
            <person name="Docking T.R."/>
            <person name="Chan S.K."/>
            <person name="Taylor G.A."/>
            <person name="Palmquist D.L."/>
            <person name="Jackman S.D."/>
            <person name="Nguyen A."/>
            <person name="Li M."/>
            <person name="Henderson H."/>
            <person name="Janes J.K."/>
            <person name="Zhao Y."/>
            <person name="Pandoh P."/>
            <person name="Moore R."/>
            <person name="Sperling F.A."/>
            <person name="Huber D.P."/>
            <person name="Birol I."/>
            <person name="Jones S.J."/>
            <person name="Bohlmann J."/>
        </authorList>
    </citation>
    <scope>NUCLEOTIDE SEQUENCE</scope>
</reference>
<dbReference type="EnsemblMetazoa" id="XM_019906952.1">
    <property type="protein sequence ID" value="XP_019762511.1"/>
    <property type="gene ID" value="LOC109539293"/>
</dbReference>